<sequence>MKTENGHTTNYQDTFIETAEDSPVKTAEIPPQKAGGKTVAGLQFDMVYENPYKYTSDDVIFGVFAKRNDISRSDLAEEREKFFSKGQACMRASPLTKRFGWGVHSDSEGKIAIYPVDSEEYKKFANDENLKHTKAMRSKRV</sequence>
<dbReference type="AlphaFoldDB" id="A0A5R9KYB8"/>
<reference evidence="1 2" key="1">
    <citation type="submission" date="2019-05" db="EMBL/GenBank/DDBJ databases">
        <authorList>
            <person name="Qu J.-H."/>
        </authorList>
    </citation>
    <scope>NUCLEOTIDE SEQUENCE [LARGE SCALE GENOMIC DNA]</scope>
    <source>
        <strain evidence="1 2">T17</strain>
    </source>
</reference>
<dbReference type="OrthoDB" id="2361182at2"/>
<evidence type="ECO:0000313" key="1">
    <source>
        <dbReference type="EMBL" id="TLV01119.1"/>
    </source>
</evidence>
<dbReference type="InterPro" id="IPR046155">
    <property type="entry name" value="DUF6157"/>
</dbReference>
<comment type="caution">
    <text evidence="1">The sequence shown here is derived from an EMBL/GenBank/DDBJ whole genome shotgun (WGS) entry which is preliminary data.</text>
</comment>
<dbReference type="Pfam" id="PF19654">
    <property type="entry name" value="DUF6157"/>
    <property type="match status" value="1"/>
</dbReference>
<keyword evidence="2" id="KW-1185">Reference proteome</keyword>
<gene>
    <name evidence="1" type="ORF">FEN17_16840</name>
</gene>
<proteinExistence type="predicted"/>
<accession>A0A5R9KYB8</accession>
<protein>
    <submittedName>
        <fullName evidence="1">Uncharacterized protein</fullName>
    </submittedName>
</protein>
<name>A0A5R9KYB8_9BACT</name>
<dbReference type="EMBL" id="VCEJ01000004">
    <property type="protein sequence ID" value="TLV01119.1"/>
    <property type="molecule type" value="Genomic_DNA"/>
</dbReference>
<dbReference type="RefSeq" id="WP_138366491.1">
    <property type="nucleotide sequence ID" value="NZ_VCEJ01000004.1"/>
</dbReference>
<organism evidence="1 2">
    <name type="scientific">Dyadobacter luticola</name>
    <dbReference type="NCBI Taxonomy" id="1979387"/>
    <lineage>
        <taxon>Bacteria</taxon>
        <taxon>Pseudomonadati</taxon>
        <taxon>Bacteroidota</taxon>
        <taxon>Cytophagia</taxon>
        <taxon>Cytophagales</taxon>
        <taxon>Spirosomataceae</taxon>
        <taxon>Dyadobacter</taxon>
    </lineage>
</organism>
<evidence type="ECO:0000313" key="2">
    <source>
        <dbReference type="Proteomes" id="UP000306402"/>
    </source>
</evidence>
<dbReference type="Proteomes" id="UP000306402">
    <property type="component" value="Unassembled WGS sequence"/>
</dbReference>